<dbReference type="EMBL" id="KQ435750">
    <property type="protein sequence ID" value="KOX76391.1"/>
    <property type="molecule type" value="Genomic_DNA"/>
</dbReference>
<accession>A0A0N0BHS2</accession>
<organism evidence="1 2">
    <name type="scientific">Melipona quadrifasciata</name>
    <dbReference type="NCBI Taxonomy" id="166423"/>
    <lineage>
        <taxon>Eukaryota</taxon>
        <taxon>Metazoa</taxon>
        <taxon>Ecdysozoa</taxon>
        <taxon>Arthropoda</taxon>
        <taxon>Hexapoda</taxon>
        <taxon>Insecta</taxon>
        <taxon>Pterygota</taxon>
        <taxon>Neoptera</taxon>
        <taxon>Endopterygota</taxon>
        <taxon>Hymenoptera</taxon>
        <taxon>Apocrita</taxon>
        <taxon>Aculeata</taxon>
        <taxon>Apoidea</taxon>
        <taxon>Anthophila</taxon>
        <taxon>Apidae</taxon>
        <taxon>Melipona</taxon>
    </lineage>
</organism>
<evidence type="ECO:0000313" key="2">
    <source>
        <dbReference type="Proteomes" id="UP000053105"/>
    </source>
</evidence>
<sequence length="127" mass="15227">MKLETRIKLERLIYVNFMEAAYFKLIDTEMLEIPLSKKKSILRIQNYFEELFKGTHEYWSIRVSRQFNVRFVVFEDCEATADAAINSFIRFFSECCGILFYTSMYTEAKFVNISIFTKKDDKMDFPE</sequence>
<protein>
    <submittedName>
        <fullName evidence="1">Uncharacterized protein</fullName>
    </submittedName>
</protein>
<keyword evidence="2" id="KW-1185">Reference proteome</keyword>
<evidence type="ECO:0000313" key="1">
    <source>
        <dbReference type="EMBL" id="KOX76391.1"/>
    </source>
</evidence>
<gene>
    <name evidence="1" type="ORF">WN51_11722</name>
</gene>
<reference evidence="1 2" key="1">
    <citation type="submission" date="2015-07" db="EMBL/GenBank/DDBJ databases">
        <title>The genome of Melipona quadrifasciata.</title>
        <authorList>
            <person name="Pan H."/>
            <person name="Kapheim K."/>
        </authorList>
    </citation>
    <scope>NUCLEOTIDE SEQUENCE [LARGE SCALE GENOMIC DNA]</scope>
    <source>
        <strain evidence="1">0111107301</strain>
        <tissue evidence="1">Whole body</tissue>
    </source>
</reference>
<name>A0A0N0BHS2_9HYME</name>
<dbReference type="AlphaFoldDB" id="A0A0N0BHS2"/>
<proteinExistence type="predicted"/>
<dbReference type="Proteomes" id="UP000053105">
    <property type="component" value="Unassembled WGS sequence"/>
</dbReference>